<keyword evidence="6" id="KW-0227">DNA damage</keyword>
<accession>A0A183A903</accession>
<dbReference type="Pfam" id="PF11799">
    <property type="entry name" value="IMS_C"/>
    <property type="match status" value="1"/>
</dbReference>
<dbReference type="FunFam" id="3.30.1490.100:FF:000004">
    <property type="entry name" value="DNA polymerase IV"/>
    <property type="match status" value="1"/>
</dbReference>
<keyword evidence="2" id="KW-0808">Transferase</keyword>
<feature type="region of interest" description="Disordered" evidence="13">
    <location>
        <begin position="334"/>
        <end position="381"/>
    </location>
</feature>
<dbReference type="Gene3D" id="3.30.160.60">
    <property type="entry name" value="Classic Zinc Finger"/>
    <property type="match status" value="1"/>
</dbReference>
<feature type="domain" description="UBZ4-type" evidence="14">
    <location>
        <begin position="423"/>
        <end position="449"/>
    </location>
</feature>
<keyword evidence="7" id="KW-0863">Zinc-finger</keyword>
<keyword evidence="9" id="KW-0460">Magnesium</keyword>
<dbReference type="SUPFAM" id="SSF100879">
    <property type="entry name" value="Lesion bypass DNA polymerase (Y-family), little finger domain"/>
    <property type="match status" value="1"/>
</dbReference>
<evidence type="ECO:0000256" key="2">
    <source>
        <dbReference type="ARBA" id="ARBA00022679"/>
    </source>
</evidence>
<dbReference type="GO" id="GO:0042276">
    <property type="term" value="P:error-prone translesion synthesis"/>
    <property type="evidence" value="ECO:0007669"/>
    <property type="project" value="TreeGrafter"/>
</dbReference>
<dbReference type="GO" id="GO:0003887">
    <property type="term" value="F:DNA-directed DNA polymerase activity"/>
    <property type="evidence" value="ECO:0007669"/>
    <property type="project" value="UniProtKB-KW"/>
</dbReference>
<dbReference type="Gene3D" id="3.30.1490.100">
    <property type="entry name" value="DNA polymerase, Y-family, little finger domain"/>
    <property type="match status" value="1"/>
</dbReference>
<evidence type="ECO:0000256" key="1">
    <source>
        <dbReference type="ARBA" id="ARBA00012417"/>
    </source>
</evidence>
<evidence type="ECO:0000256" key="13">
    <source>
        <dbReference type="SAM" id="MobiDB-lite"/>
    </source>
</evidence>
<keyword evidence="3" id="KW-0548">Nucleotidyltransferase</keyword>
<evidence type="ECO:0000313" key="17">
    <source>
        <dbReference type="WBParaSite" id="ECPE_0000344101-mRNA-1"/>
    </source>
</evidence>
<dbReference type="WBParaSite" id="ECPE_0000344101-mRNA-1">
    <property type="protein sequence ID" value="ECPE_0000344101-mRNA-1"/>
    <property type="gene ID" value="ECPE_0000344101"/>
</dbReference>
<dbReference type="InterPro" id="IPR050116">
    <property type="entry name" value="DNA_polymerase-Y"/>
</dbReference>
<evidence type="ECO:0000256" key="8">
    <source>
        <dbReference type="ARBA" id="ARBA00022833"/>
    </source>
</evidence>
<dbReference type="PANTHER" id="PTHR11076:SF33">
    <property type="entry name" value="DNA POLYMERASE KAPPA"/>
    <property type="match status" value="1"/>
</dbReference>
<name>A0A183A903_9TREM</name>
<evidence type="ECO:0000256" key="10">
    <source>
        <dbReference type="ARBA" id="ARBA00022932"/>
    </source>
</evidence>
<dbReference type="InterPro" id="IPR017961">
    <property type="entry name" value="DNA_pol_Y-fam_little_finger"/>
</dbReference>
<gene>
    <name evidence="15" type="ORF">ECPE_LOCUS3438</name>
</gene>
<evidence type="ECO:0000256" key="11">
    <source>
        <dbReference type="ARBA" id="ARBA00023204"/>
    </source>
</evidence>
<dbReference type="PANTHER" id="PTHR11076">
    <property type="entry name" value="DNA REPAIR POLYMERASE UMUC / TRANSFERASE FAMILY MEMBER"/>
    <property type="match status" value="1"/>
</dbReference>
<dbReference type="SUPFAM" id="SSF56672">
    <property type="entry name" value="DNA/RNA polymerases"/>
    <property type="match status" value="1"/>
</dbReference>
<reference evidence="15 16" key="2">
    <citation type="submission" date="2018-11" db="EMBL/GenBank/DDBJ databases">
        <authorList>
            <consortium name="Pathogen Informatics"/>
        </authorList>
    </citation>
    <scope>NUCLEOTIDE SEQUENCE [LARGE SCALE GENOMIC DNA]</scope>
    <source>
        <strain evidence="15 16">Egypt</strain>
    </source>
</reference>
<feature type="region of interest" description="Disordered" evidence="13">
    <location>
        <begin position="465"/>
        <end position="487"/>
    </location>
</feature>
<reference evidence="17" key="1">
    <citation type="submission" date="2016-06" db="UniProtKB">
        <authorList>
            <consortium name="WormBaseParasite"/>
        </authorList>
    </citation>
    <scope>IDENTIFICATION</scope>
</reference>
<dbReference type="SMART" id="SM00734">
    <property type="entry name" value="ZnF_Rad18"/>
    <property type="match status" value="1"/>
</dbReference>
<evidence type="ECO:0000256" key="5">
    <source>
        <dbReference type="ARBA" id="ARBA00022723"/>
    </source>
</evidence>
<protein>
    <recommendedName>
        <fullName evidence="1">DNA-directed DNA polymerase</fullName>
        <ecNumber evidence="1">2.7.7.7</ecNumber>
    </recommendedName>
</protein>
<comment type="catalytic activity">
    <reaction evidence="12">
        <text>DNA(n) + a 2'-deoxyribonucleoside 5'-triphosphate = DNA(n+1) + diphosphate</text>
        <dbReference type="Rhea" id="RHEA:22508"/>
        <dbReference type="Rhea" id="RHEA-COMP:17339"/>
        <dbReference type="Rhea" id="RHEA-COMP:17340"/>
        <dbReference type="ChEBI" id="CHEBI:33019"/>
        <dbReference type="ChEBI" id="CHEBI:61560"/>
        <dbReference type="ChEBI" id="CHEBI:173112"/>
        <dbReference type="EC" id="2.7.7.7"/>
    </reaction>
</comment>
<keyword evidence="16" id="KW-1185">Reference proteome</keyword>
<dbReference type="Proteomes" id="UP000272942">
    <property type="component" value="Unassembled WGS sequence"/>
</dbReference>
<keyword evidence="4" id="KW-0235">DNA replication</keyword>
<dbReference type="GO" id="GO:0006281">
    <property type="term" value="P:DNA repair"/>
    <property type="evidence" value="ECO:0007669"/>
    <property type="project" value="UniProtKB-KW"/>
</dbReference>
<evidence type="ECO:0000259" key="14">
    <source>
        <dbReference type="SMART" id="SM00734"/>
    </source>
</evidence>
<dbReference type="GO" id="GO:0005634">
    <property type="term" value="C:nucleus"/>
    <property type="evidence" value="ECO:0007669"/>
    <property type="project" value="TreeGrafter"/>
</dbReference>
<dbReference type="InterPro" id="IPR043502">
    <property type="entry name" value="DNA/RNA_pol_sf"/>
</dbReference>
<evidence type="ECO:0000256" key="4">
    <source>
        <dbReference type="ARBA" id="ARBA00022705"/>
    </source>
</evidence>
<evidence type="ECO:0000256" key="9">
    <source>
        <dbReference type="ARBA" id="ARBA00022842"/>
    </source>
</evidence>
<keyword evidence="8" id="KW-0862">Zinc</keyword>
<evidence type="ECO:0000256" key="3">
    <source>
        <dbReference type="ARBA" id="ARBA00022695"/>
    </source>
</evidence>
<organism evidence="17">
    <name type="scientific">Echinostoma caproni</name>
    <dbReference type="NCBI Taxonomy" id="27848"/>
    <lineage>
        <taxon>Eukaryota</taxon>
        <taxon>Metazoa</taxon>
        <taxon>Spiralia</taxon>
        <taxon>Lophotrochozoa</taxon>
        <taxon>Platyhelminthes</taxon>
        <taxon>Trematoda</taxon>
        <taxon>Digenea</taxon>
        <taxon>Plagiorchiida</taxon>
        <taxon>Echinostomata</taxon>
        <taxon>Echinostomatoidea</taxon>
        <taxon>Echinostomatidae</taxon>
        <taxon>Echinostoma</taxon>
    </lineage>
</organism>
<evidence type="ECO:0000256" key="12">
    <source>
        <dbReference type="ARBA" id="ARBA00049244"/>
    </source>
</evidence>
<dbReference type="GO" id="GO:0006260">
    <property type="term" value="P:DNA replication"/>
    <property type="evidence" value="ECO:0007669"/>
    <property type="project" value="UniProtKB-KW"/>
</dbReference>
<dbReference type="EC" id="2.7.7.7" evidence="1"/>
<evidence type="ECO:0000313" key="15">
    <source>
        <dbReference type="EMBL" id="VDP69524.1"/>
    </source>
</evidence>
<feature type="region of interest" description="Disordered" evidence="13">
    <location>
        <begin position="556"/>
        <end position="596"/>
    </location>
</feature>
<feature type="region of interest" description="Disordered" evidence="13">
    <location>
        <begin position="289"/>
        <end position="309"/>
    </location>
</feature>
<keyword evidence="10" id="KW-0239">DNA-directed DNA polymerase</keyword>
<dbReference type="InterPro" id="IPR036775">
    <property type="entry name" value="DNA_pol_Y-fam_lit_finger_sf"/>
</dbReference>
<keyword evidence="5" id="KW-0479">Metal-binding</keyword>
<dbReference type="GO" id="GO:0003684">
    <property type="term" value="F:damaged DNA binding"/>
    <property type="evidence" value="ECO:0007669"/>
    <property type="project" value="InterPro"/>
</dbReference>
<dbReference type="GO" id="GO:0008270">
    <property type="term" value="F:zinc ion binding"/>
    <property type="evidence" value="ECO:0007669"/>
    <property type="project" value="UniProtKB-KW"/>
</dbReference>
<dbReference type="OrthoDB" id="1747274at2759"/>
<evidence type="ECO:0000256" key="6">
    <source>
        <dbReference type="ARBA" id="ARBA00022763"/>
    </source>
</evidence>
<dbReference type="AlphaFoldDB" id="A0A183A903"/>
<evidence type="ECO:0000313" key="16">
    <source>
        <dbReference type="Proteomes" id="UP000272942"/>
    </source>
</evidence>
<keyword evidence="11" id="KW-0234">DNA repair</keyword>
<feature type="region of interest" description="Disordered" evidence="13">
    <location>
        <begin position="227"/>
        <end position="253"/>
    </location>
</feature>
<proteinExistence type="predicted"/>
<dbReference type="EMBL" id="UZAN01040401">
    <property type="protein sequence ID" value="VDP69524.1"/>
    <property type="molecule type" value="Genomic_DNA"/>
</dbReference>
<feature type="compositionally biased region" description="Basic and acidic residues" evidence="13">
    <location>
        <begin position="556"/>
        <end position="565"/>
    </location>
</feature>
<evidence type="ECO:0000256" key="7">
    <source>
        <dbReference type="ARBA" id="ARBA00022771"/>
    </source>
</evidence>
<feature type="compositionally biased region" description="Basic residues" evidence="13">
    <location>
        <begin position="336"/>
        <end position="363"/>
    </location>
</feature>
<dbReference type="InterPro" id="IPR006642">
    <property type="entry name" value="Rad18_UBZ4"/>
</dbReference>
<sequence length="596" mass="65512">MHSKSSTKYPKQVRKRHLATVEAVAIKIMDPLLCKQKRMVAALQLSWPQPNVPGIGHVTERRLDAFGIHTCGDLLAKRGVLWHVSSRSAMSYYIRIALGHSEDDWLPCSDPTLVPIFTPSGACHASALTDSDLNQGRAELDRKSMSVERTFSDCSEPRELFERCRQLAAMLSSDLKEEHVKGRHLTLKMKLYTFENRSRSQLLPDYTNETEVIATFGVELLREEMTNERTGSGHHNPIASTSQQRPGKEKPTKPLTLRLMGLRMASLMPVEMCPQVRQRSIEEALTKVVQMQPSNSEPSKREPTTQTDSIVMGSVVTTCPSLKIAIGHAVTSVAVKKSKPRPKHSKSLLKSRSGRHSSKRPKSLTKWAPPKTSVQSGHKPITGSLQWSLTTRDDLPSGIPTAAVSSAPIASTSGTPASDLSLSISCPVCDKQFQMETEEEFNHHLDACLSRDAIAEAVRETLTQTADGASGTLGLPVSPSSTRKRHSVSGIQSCSSVQVLIACELLMTRTVWFAEFKRDRRSLDNETRCGRPAETAAADNIAAVQAMVKEDARLTVTAGERHRDQSAPPSMRSSAPEGLSNAEYPINSTRNRDQLG</sequence>
<dbReference type="Gene3D" id="1.10.150.810">
    <property type="match status" value="1"/>
</dbReference>